<dbReference type="CDD" id="cd00146">
    <property type="entry name" value="PKD"/>
    <property type="match status" value="5"/>
</dbReference>
<comment type="subcellular location">
    <subcellularLocation>
        <location evidence="1">Membrane</location>
        <topology evidence="1">Multi-pass membrane protein</topology>
    </subcellularLocation>
</comment>
<dbReference type="Proteomes" id="UP000190367">
    <property type="component" value="Unassembled WGS sequence"/>
</dbReference>
<dbReference type="SUPFAM" id="SSF49299">
    <property type="entry name" value="PKD domain"/>
    <property type="match status" value="7"/>
</dbReference>
<feature type="domain" description="PKD" evidence="6">
    <location>
        <begin position="367"/>
        <end position="442"/>
    </location>
</feature>
<dbReference type="PANTHER" id="PTHR46730">
    <property type="entry name" value="POLYCYSTIN-1"/>
    <property type="match status" value="1"/>
</dbReference>
<reference evidence="8" key="1">
    <citation type="submission" date="2017-02" db="EMBL/GenBank/DDBJ databases">
        <authorList>
            <person name="Varghese N."/>
            <person name="Submissions S."/>
        </authorList>
    </citation>
    <scope>NUCLEOTIDE SEQUENCE [LARGE SCALE GENOMIC DNA]</scope>
    <source>
        <strain evidence="8">DSM 22224</strain>
    </source>
</reference>
<evidence type="ECO:0000256" key="5">
    <source>
        <dbReference type="ARBA" id="ARBA00023136"/>
    </source>
</evidence>
<dbReference type="GO" id="GO:0005886">
    <property type="term" value="C:plasma membrane"/>
    <property type="evidence" value="ECO:0007669"/>
    <property type="project" value="TreeGrafter"/>
</dbReference>
<feature type="domain" description="PKD" evidence="6">
    <location>
        <begin position="315"/>
        <end position="363"/>
    </location>
</feature>
<dbReference type="InterPro" id="IPR022409">
    <property type="entry name" value="PKD/Chitinase_dom"/>
</dbReference>
<keyword evidence="8" id="KW-1185">Reference proteome</keyword>
<dbReference type="STRING" id="634771.SAMN04488128_102197"/>
<sequence>MYPYPLKYHQVKYLSIWLLLIFLLPGHLLRAQQADFSYTAVPASMCNPVTLTFKNNSTGNPTAYSWDFGDGRTSHDVNPQITYTASGPKKVTLVATFANGTSTYYRTFEVGATPQVSFSADVTSSCKLFTANFTDATPNAMAHTWDFGDGTAPVTTSNAFISHTYTKAGRYDVVLTVTNSNGCQSTLKKAAYITISQPEIAIDAPVSGCVPYTAAFNATSTNDLNDPVAEWKWNFGDGATASTTSGTTTHAYTQTGTYPVTVTVRTNGGCEISKTFDKQVRTGNPPSDVSFTATPGSACVGEPVRLLANARYADSYSWDFGDGTKEEVYANDIRHNFVTNGNITINMKAGSNGCYTPAAPVTVNITGPVSQFTVARDCNDKSKFIFTNTSVGTTPTTTYQWDFGDNTPVVSTQNATHTYTTPDRYTVRLTISDNGSSCNHSSFQTVYYFKADFSAGVSSICRGSKATYEVLNVPINLVADYTWQFGDGSTYTTTDQRFVKTWATAGIFTDQLTIRYKDPAYCDDIVTKTDNINILAPQADFSTATATCAGQPVSFTNASTPSPNIPIAGWQWDFGNGKVSSAQTPPATTYSASGGYPVKLVVTDARNCQDSVTKDINIHPTPFVRASATQSKICEGNTVTLHAVSDATVQWLNGGSLSCVYCPDPVASPATNTRYLVEAANVYGCTTRDSVDIAVVPKVNLTVSKDTFACYGSSVQLKATGAAVYNWTPVTGLTNNTIANPITTPTEDITYQVTGTNDPLCPMSAPLSVKVSVKQVPSVSAGNDQTVMAGDVVRLMANGSADIVKWQWSPADYLDNPTSPFTNAAVRKSISYAITGTNQYGCTKSAVMKIELVCNTDLIFIPNTFSPNGDGVNDIFYLRGKGISLVKSFRIFNRLGQEVFHRENIQVEDINAGWNGTFNGQPQGADVYIYFVEAYCDANEFFRLKGNVTLLR</sequence>
<dbReference type="InterPro" id="IPR013783">
    <property type="entry name" value="Ig-like_fold"/>
</dbReference>
<feature type="domain" description="PKD" evidence="6">
    <location>
        <begin position="137"/>
        <end position="200"/>
    </location>
</feature>
<keyword evidence="5" id="KW-0472">Membrane</keyword>
<dbReference type="Gene3D" id="2.60.40.10">
    <property type="entry name" value="Immunoglobulins"/>
    <property type="match status" value="7"/>
</dbReference>
<dbReference type="NCBIfam" id="TIGR04131">
    <property type="entry name" value="Bac_Flav_CTERM"/>
    <property type="match status" value="1"/>
</dbReference>
<dbReference type="Pfam" id="PF18911">
    <property type="entry name" value="PKD_4"/>
    <property type="match status" value="6"/>
</dbReference>
<organism evidence="7 8">
    <name type="scientific">Chitinophaga eiseniae</name>
    <dbReference type="NCBI Taxonomy" id="634771"/>
    <lineage>
        <taxon>Bacteria</taxon>
        <taxon>Pseudomonadati</taxon>
        <taxon>Bacteroidota</taxon>
        <taxon>Chitinophagia</taxon>
        <taxon>Chitinophagales</taxon>
        <taxon>Chitinophagaceae</taxon>
        <taxon>Chitinophaga</taxon>
    </lineage>
</organism>
<name>A0A1T4Q764_9BACT</name>
<dbReference type="OrthoDB" id="7794186at2"/>
<evidence type="ECO:0000256" key="1">
    <source>
        <dbReference type="ARBA" id="ARBA00004141"/>
    </source>
</evidence>
<feature type="domain" description="PKD" evidence="6">
    <location>
        <begin position="481"/>
        <end position="514"/>
    </location>
</feature>
<feature type="domain" description="PKD" evidence="6">
    <location>
        <begin position="197"/>
        <end position="280"/>
    </location>
</feature>
<dbReference type="InterPro" id="IPR035986">
    <property type="entry name" value="PKD_dom_sf"/>
</dbReference>
<keyword evidence="4" id="KW-1133">Transmembrane helix</keyword>
<dbReference type="EMBL" id="FUWZ01000002">
    <property type="protein sequence ID" value="SJZ99381.1"/>
    <property type="molecule type" value="Genomic_DNA"/>
</dbReference>
<feature type="domain" description="PKD" evidence="6">
    <location>
        <begin position="536"/>
        <end position="618"/>
    </location>
</feature>
<protein>
    <submittedName>
        <fullName evidence="7">Gliding motility-associated C-terminal domain-containing protein</fullName>
    </submittedName>
</protein>
<dbReference type="InterPro" id="IPR000601">
    <property type="entry name" value="PKD_dom"/>
</dbReference>
<dbReference type="PROSITE" id="PS50093">
    <property type="entry name" value="PKD"/>
    <property type="match status" value="7"/>
</dbReference>
<dbReference type="SMART" id="SM00089">
    <property type="entry name" value="PKD"/>
    <property type="match status" value="6"/>
</dbReference>
<dbReference type="Pfam" id="PF13585">
    <property type="entry name" value="CHU_C"/>
    <property type="match status" value="1"/>
</dbReference>
<evidence type="ECO:0000313" key="7">
    <source>
        <dbReference type="EMBL" id="SJZ99381.1"/>
    </source>
</evidence>
<evidence type="ECO:0000259" key="6">
    <source>
        <dbReference type="PROSITE" id="PS50093"/>
    </source>
</evidence>
<keyword evidence="2" id="KW-0812">Transmembrane</keyword>
<evidence type="ECO:0000256" key="3">
    <source>
        <dbReference type="ARBA" id="ARBA00022737"/>
    </source>
</evidence>
<proteinExistence type="predicted"/>
<dbReference type="PANTHER" id="PTHR46730:SF4">
    <property type="entry name" value="POLYCYSTIC KIDNEY DISEASE PROTEIN 1-LIKE 1"/>
    <property type="match status" value="1"/>
</dbReference>
<dbReference type="RefSeq" id="WP_078668778.1">
    <property type="nucleotide sequence ID" value="NZ_FUWZ01000002.1"/>
</dbReference>
<accession>A0A1T4Q764</accession>
<dbReference type="GO" id="GO:0005261">
    <property type="term" value="F:monoatomic cation channel activity"/>
    <property type="evidence" value="ECO:0007669"/>
    <property type="project" value="TreeGrafter"/>
</dbReference>
<dbReference type="InterPro" id="IPR026341">
    <property type="entry name" value="T9SS_type_B"/>
</dbReference>
<dbReference type="GO" id="GO:0006816">
    <property type="term" value="P:calcium ion transport"/>
    <property type="evidence" value="ECO:0007669"/>
    <property type="project" value="TreeGrafter"/>
</dbReference>
<evidence type="ECO:0000313" key="8">
    <source>
        <dbReference type="Proteomes" id="UP000190367"/>
    </source>
</evidence>
<feature type="domain" description="PKD" evidence="6">
    <location>
        <begin position="34"/>
        <end position="110"/>
    </location>
</feature>
<keyword evidence="3" id="KW-0677">Repeat</keyword>
<evidence type="ECO:0000256" key="4">
    <source>
        <dbReference type="ARBA" id="ARBA00022989"/>
    </source>
</evidence>
<gene>
    <name evidence="7" type="ORF">SAMN04488128_102197</name>
</gene>
<evidence type="ECO:0000256" key="2">
    <source>
        <dbReference type="ARBA" id="ARBA00022692"/>
    </source>
</evidence>
<dbReference type="AlphaFoldDB" id="A0A1T4Q764"/>